<gene>
    <name evidence="1" type="ORF">EDD27_6620</name>
</gene>
<reference evidence="1 2" key="1">
    <citation type="submission" date="2019-01" db="EMBL/GenBank/DDBJ databases">
        <title>Sequencing the genomes of 1000 actinobacteria strains.</title>
        <authorList>
            <person name="Klenk H.-P."/>
        </authorList>
    </citation>
    <scope>NUCLEOTIDE SEQUENCE [LARGE SCALE GENOMIC DNA]</scope>
    <source>
        <strain evidence="1 2">DSM 43925</strain>
    </source>
</reference>
<keyword evidence="2" id="KW-1185">Reference proteome</keyword>
<evidence type="ECO:0000313" key="1">
    <source>
        <dbReference type="EMBL" id="RVX43910.1"/>
    </source>
</evidence>
<dbReference type="GO" id="GO:0050308">
    <property type="term" value="F:sugar-phosphatase activity"/>
    <property type="evidence" value="ECO:0007669"/>
    <property type="project" value="TreeGrafter"/>
</dbReference>
<dbReference type="InterPro" id="IPR051806">
    <property type="entry name" value="HAD-like_SPP"/>
</dbReference>
<dbReference type="SFLD" id="SFLDG01129">
    <property type="entry name" value="C1.5:_HAD__Beta-PGM__Phosphata"/>
    <property type="match status" value="1"/>
</dbReference>
<dbReference type="Gene3D" id="3.40.50.1000">
    <property type="entry name" value="HAD superfamily/HAD-like"/>
    <property type="match status" value="1"/>
</dbReference>
<dbReference type="Gene3D" id="1.10.150.240">
    <property type="entry name" value="Putative phosphatase, domain 2"/>
    <property type="match status" value="1"/>
</dbReference>
<keyword evidence="1" id="KW-0378">Hydrolase</keyword>
<dbReference type="InterPro" id="IPR023198">
    <property type="entry name" value="PGP-like_dom2"/>
</dbReference>
<evidence type="ECO:0000313" key="2">
    <source>
        <dbReference type="Proteomes" id="UP000284824"/>
    </source>
</evidence>
<dbReference type="NCBIfam" id="TIGR01509">
    <property type="entry name" value="HAD-SF-IA-v3"/>
    <property type="match status" value="1"/>
</dbReference>
<dbReference type="PANTHER" id="PTHR43481">
    <property type="entry name" value="FRUCTOSE-1-PHOSPHATE PHOSPHATASE"/>
    <property type="match status" value="1"/>
</dbReference>
<accession>A0A438MDM9</accession>
<protein>
    <submittedName>
        <fullName evidence="1">HAD superfamily hydrolase (TIGR01509 family)</fullName>
    </submittedName>
</protein>
<proteinExistence type="predicted"/>
<dbReference type="InterPro" id="IPR023214">
    <property type="entry name" value="HAD_sf"/>
</dbReference>
<organism evidence="1 2">
    <name type="scientific">Nonomuraea polychroma</name>
    <dbReference type="NCBI Taxonomy" id="46176"/>
    <lineage>
        <taxon>Bacteria</taxon>
        <taxon>Bacillati</taxon>
        <taxon>Actinomycetota</taxon>
        <taxon>Actinomycetes</taxon>
        <taxon>Streptosporangiales</taxon>
        <taxon>Streptosporangiaceae</taxon>
        <taxon>Nonomuraea</taxon>
    </lineage>
</organism>
<comment type="caution">
    <text evidence="1">The sequence shown here is derived from an EMBL/GenBank/DDBJ whole genome shotgun (WGS) entry which is preliminary data.</text>
</comment>
<dbReference type="InterPro" id="IPR041492">
    <property type="entry name" value="HAD_2"/>
</dbReference>
<dbReference type="InterPro" id="IPR036412">
    <property type="entry name" value="HAD-like_sf"/>
</dbReference>
<dbReference type="SFLD" id="SFLDS00003">
    <property type="entry name" value="Haloacid_Dehalogenase"/>
    <property type="match status" value="1"/>
</dbReference>
<sequence>MSPDRLLAHREGDLTPPKTCEALLFDWDGTLADSTSANYASLHRALTGTGAALTRDWFDRRTGLSTREMVSIIAAEQRLDLDTDSVVALRDRAYLGLLSEVRAVRPLAALARREHGRRRTAVASGSGAHTLHPTIDALGLRLLFDTIVTREDAQRGKPAPDLFLEALHRLKVPVARALVYEDSDEGVEAALRAGVSVVDVRPLTGRGHLVPPAPGAGAVSPR</sequence>
<dbReference type="PANTHER" id="PTHR43481:SF4">
    <property type="entry name" value="GLYCEROL-1-PHOSPHATE PHOSPHOHYDROLASE 1-RELATED"/>
    <property type="match status" value="1"/>
</dbReference>
<dbReference type="EMBL" id="SAUN01000001">
    <property type="protein sequence ID" value="RVX43910.1"/>
    <property type="molecule type" value="Genomic_DNA"/>
</dbReference>
<dbReference type="Proteomes" id="UP000284824">
    <property type="component" value="Unassembled WGS sequence"/>
</dbReference>
<dbReference type="SUPFAM" id="SSF56784">
    <property type="entry name" value="HAD-like"/>
    <property type="match status" value="1"/>
</dbReference>
<dbReference type="AlphaFoldDB" id="A0A438MDM9"/>
<dbReference type="Pfam" id="PF13419">
    <property type="entry name" value="HAD_2"/>
    <property type="match status" value="1"/>
</dbReference>
<dbReference type="InterPro" id="IPR006439">
    <property type="entry name" value="HAD-SF_hydro_IA"/>
</dbReference>
<name>A0A438MDM9_9ACTN</name>